<evidence type="ECO:0008006" key="3">
    <source>
        <dbReference type="Google" id="ProtNLM"/>
    </source>
</evidence>
<dbReference type="PATRIC" id="fig|45068.5.peg.737"/>
<comment type="caution">
    <text evidence="1">The sequence shown here is derived from an EMBL/GenBank/DDBJ whole genome shotgun (WGS) entry which is preliminary data.</text>
</comment>
<dbReference type="Proteomes" id="UP000054997">
    <property type="component" value="Unassembled WGS sequence"/>
</dbReference>
<dbReference type="InterPro" id="IPR011990">
    <property type="entry name" value="TPR-like_helical_dom_sf"/>
</dbReference>
<proteinExistence type="predicted"/>
<protein>
    <recommendedName>
        <fullName evidence="3">Sel1 repeat protein</fullName>
    </recommendedName>
</protein>
<dbReference type="RefSeq" id="WP_058528711.1">
    <property type="nucleotide sequence ID" value="NZ_CAAAHZ010000032.1"/>
</dbReference>
<dbReference type="OrthoDB" id="9792653at2"/>
<evidence type="ECO:0000313" key="1">
    <source>
        <dbReference type="EMBL" id="KTD21992.1"/>
    </source>
</evidence>
<dbReference type="Gene3D" id="1.25.40.10">
    <property type="entry name" value="Tetratricopeptide repeat domain"/>
    <property type="match status" value="1"/>
</dbReference>
<accession>A0A0W0VPL3</accession>
<keyword evidence="2" id="KW-1185">Reference proteome</keyword>
<organism evidence="1 2">
    <name type="scientific">Legionella londiniensis</name>
    <dbReference type="NCBI Taxonomy" id="45068"/>
    <lineage>
        <taxon>Bacteria</taxon>
        <taxon>Pseudomonadati</taxon>
        <taxon>Pseudomonadota</taxon>
        <taxon>Gammaproteobacteria</taxon>
        <taxon>Legionellales</taxon>
        <taxon>Legionellaceae</taxon>
        <taxon>Legionella</taxon>
    </lineage>
</organism>
<gene>
    <name evidence="1" type="ORF">Llon_0690</name>
</gene>
<name>A0A0W0VPL3_9GAMM</name>
<evidence type="ECO:0000313" key="2">
    <source>
        <dbReference type="Proteomes" id="UP000054997"/>
    </source>
</evidence>
<dbReference type="AlphaFoldDB" id="A0A0W0VPL3"/>
<dbReference type="STRING" id="45068.Llon_0690"/>
<sequence length="267" mass="30107">MKISKINSLGLLSFIMTIALTTSIFITQKVYSFTDEKVTNNCTGINKKRNELEKWISIALKSNSSIGCPSVTNDSPIIILERIAQQQNKCGEEAKGLLLAFYSIFSNHPNYKMCGLLEREELFVSRSAEDGKICHNQSTDKIRGCFSNIDIIISKLKMRGETKAAFELAKKTANSDDVTGLSQMILAFLYQYGNGTDKDLTMTIKWQKEALQRLDDRNQRIDSMISLSSAYEDLKDYQNAKIYLRQCASMGDLDCKKGLTRLTQSNQ</sequence>
<reference evidence="1 2" key="1">
    <citation type="submission" date="2015-11" db="EMBL/GenBank/DDBJ databases">
        <title>Genomic analysis of 38 Legionella species identifies large and diverse effector repertoires.</title>
        <authorList>
            <person name="Burstein D."/>
            <person name="Amaro F."/>
            <person name="Zusman T."/>
            <person name="Lifshitz Z."/>
            <person name="Cohen O."/>
            <person name="Gilbert J.A."/>
            <person name="Pupko T."/>
            <person name="Shuman H.A."/>
            <person name="Segal G."/>
        </authorList>
    </citation>
    <scope>NUCLEOTIDE SEQUENCE [LARGE SCALE GENOMIC DNA]</scope>
    <source>
        <strain evidence="1 2">ATCC 49505</strain>
    </source>
</reference>
<dbReference type="SUPFAM" id="SSF81901">
    <property type="entry name" value="HCP-like"/>
    <property type="match status" value="1"/>
</dbReference>
<dbReference type="EMBL" id="LNYK01000012">
    <property type="protein sequence ID" value="KTD21992.1"/>
    <property type="molecule type" value="Genomic_DNA"/>
</dbReference>